<dbReference type="SUPFAM" id="SSF52540">
    <property type="entry name" value="P-loop containing nucleoside triphosphate hydrolases"/>
    <property type="match status" value="2"/>
</dbReference>
<feature type="domain" description="ABC transporter" evidence="11">
    <location>
        <begin position="6"/>
        <end position="243"/>
    </location>
</feature>
<dbReference type="AlphaFoldDB" id="A0A239G2K7"/>
<dbReference type="InterPro" id="IPR050107">
    <property type="entry name" value="ABC_carbohydrate_import_ATPase"/>
</dbReference>
<keyword evidence="6" id="KW-0677">Repeat</keyword>
<keyword evidence="13" id="KW-1185">Reference proteome</keyword>
<comment type="subcellular location">
    <subcellularLocation>
        <location evidence="2">Cell inner membrane</location>
    </subcellularLocation>
    <subcellularLocation>
        <location evidence="1">Cell membrane</location>
        <topology evidence="1">Peripheral membrane protein</topology>
    </subcellularLocation>
</comment>
<dbReference type="InterPro" id="IPR017871">
    <property type="entry name" value="ABC_transporter-like_CS"/>
</dbReference>
<evidence type="ECO:0000256" key="8">
    <source>
        <dbReference type="ARBA" id="ARBA00022840"/>
    </source>
</evidence>
<dbReference type="InterPro" id="IPR027417">
    <property type="entry name" value="P-loop_NTPase"/>
</dbReference>
<dbReference type="FunFam" id="3.40.50.300:FF:000127">
    <property type="entry name" value="Ribose import ATP-binding protein RbsA"/>
    <property type="match status" value="1"/>
</dbReference>
<dbReference type="GO" id="GO:0016887">
    <property type="term" value="F:ATP hydrolysis activity"/>
    <property type="evidence" value="ECO:0007669"/>
    <property type="project" value="InterPro"/>
</dbReference>
<reference evidence="12 13" key="1">
    <citation type="submission" date="2017-06" db="EMBL/GenBank/DDBJ databases">
        <authorList>
            <person name="Kim H.J."/>
            <person name="Triplett B.A."/>
        </authorList>
    </citation>
    <scope>NUCLEOTIDE SEQUENCE [LARGE SCALE GENOMIC DNA]</scope>
    <source>
        <strain evidence="12 13">SCA</strain>
    </source>
</reference>
<keyword evidence="5" id="KW-0762">Sugar transport</keyword>
<dbReference type="CDD" id="cd03216">
    <property type="entry name" value="ABC_Carb_Monos_I"/>
    <property type="match status" value="1"/>
</dbReference>
<evidence type="ECO:0000256" key="1">
    <source>
        <dbReference type="ARBA" id="ARBA00004202"/>
    </source>
</evidence>
<dbReference type="GO" id="GO:0015749">
    <property type="term" value="P:monosaccharide transmembrane transport"/>
    <property type="evidence" value="ECO:0007669"/>
    <property type="project" value="UniProtKB-ARBA"/>
</dbReference>
<evidence type="ECO:0000256" key="4">
    <source>
        <dbReference type="ARBA" id="ARBA00022475"/>
    </source>
</evidence>
<evidence type="ECO:0000313" key="12">
    <source>
        <dbReference type="EMBL" id="SNS62948.1"/>
    </source>
</evidence>
<dbReference type="Proteomes" id="UP000198304">
    <property type="component" value="Unassembled WGS sequence"/>
</dbReference>
<sequence length="521" mass="58301">MSEYILEMQGIIKSFSGVRALDDVNFKVKNGEIHALCGENGAGKSTLMKILSGVYAVGTYEGAIVFEGKEVEFYDIGDSEKLGIAIIHQELSLVKNLSVSENIFMGCEPNKYGFVNFHEIYKKTYELLDELNLDINPHTKVGDLGIAKQQLIEIAKALSKNAKLLILDEPTASLTEIEVKILMNIMKELKRKGVTCIYISHKLNEVLELADNVTVLRDGKCIKTEEIHNLDQNKIINMMVGRELKDLFPRIPHNIGEVFFEVNDFNVYDASNSAKKIVRSASFKLRKGEILGIAGLVGSGRTELVSSIFGTYEGQKEGTIKMEGKEIVIKNSIDALLNGIAMVPEDRKNHGIISMMSVQKNISLSNISKYKSSFNFVNKAKEIRDVRQYIENLKIKTPKMDLPVKHLSGGNQQKVVIAKNLLVEPKILILDEPTRGIDVGAKYEIYKLIFELVKEGISIIMVSSELPEILGISDRVLIMHEGEIKGEFTNENLTQEMIMGTAIGRVENGSYQNYREKVFTE</sequence>
<dbReference type="GO" id="GO:0005886">
    <property type="term" value="C:plasma membrane"/>
    <property type="evidence" value="ECO:0007669"/>
    <property type="project" value="UniProtKB-SubCell"/>
</dbReference>
<evidence type="ECO:0000256" key="6">
    <source>
        <dbReference type="ARBA" id="ARBA00022737"/>
    </source>
</evidence>
<evidence type="ECO:0000256" key="10">
    <source>
        <dbReference type="ARBA" id="ARBA00023136"/>
    </source>
</evidence>
<dbReference type="PANTHER" id="PTHR43790">
    <property type="entry name" value="CARBOHYDRATE TRANSPORT ATP-BINDING PROTEIN MG119-RELATED"/>
    <property type="match status" value="1"/>
</dbReference>
<proteinExistence type="predicted"/>
<evidence type="ECO:0000256" key="2">
    <source>
        <dbReference type="ARBA" id="ARBA00004533"/>
    </source>
</evidence>
<keyword evidence="9" id="KW-1278">Translocase</keyword>
<keyword evidence="7" id="KW-0547">Nucleotide-binding</keyword>
<organism evidence="12 13">
    <name type="scientific">Anaerovirgula multivorans</name>
    <dbReference type="NCBI Taxonomy" id="312168"/>
    <lineage>
        <taxon>Bacteria</taxon>
        <taxon>Bacillati</taxon>
        <taxon>Bacillota</taxon>
        <taxon>Clostridia</taxon>
        <taxon>Peptostreptococcales</taxon>
        <taxon>Natronincolaceae</taxon>
        <taxon>Anaerovirgula</taxon>
    </lineage>
</organism>
<keyword evidence="3" id="KW-0813">Transport</keyword>
<dbReference type="FunFam" id="3.40.50.300:FF:000126">
    <property type="entry name" value="Galactose/methyl galactoside import ATP-binding protein MglA"/>
    <property type="match status" value="1"/>
</dbReference>
<evidence type="ECO:0000259" key="11">
    <source>
        <dbReference type="PROSITE" id="PS50893"/>
    </source>
</evidence>
<dbReference type="EMBL" id="FZOJ01000015">
    <property type="protein sequence ID" value="SNS62948.1"/>
    <property type="molecule type" value="Genomic_DNA"/>
</dbReference>
<dbReference type="Gene3D" id="3.40.50.300">
    <property type="entry name" value="P-loop containing nucleotide triphosphate hydrolases"/>
    <property type="match status" value="2"/>
</dbReference>
<dbReference type="CDD" id="cd03215">
    <property type="entry name" value="ABC_Carb_Monos_II"/>
    <property type="match status" value="1"/>
</dbReference>
<protein>
    <submittedName>
        <fullName evidence="12">Xylose ABC transporter ATP-binding protein</fullName>
    </submittedName>
</protein>
<accession>A0A239G2K7</accession>
<dbReference type="NCBIfam" id="NF010069">
    <property type="entry name" value="PRK13549.1"/>
    <property type="match status" value="1"/>
</dbReference>
<evidence type="ECO:0000256" key="9">
    <source>
        <dbReference type="ARBA" id="ARBA00022967"/>
    </source>
</evidence>
<dbReference type="PROSITE" id="PS00211">
    <property type="entry name" value="ABC_TRANSPORTER_1"/>
    <property type="match status" value="1"/>
</dbReference>
<evidence type="ECO:0000256" key="7">
    <source>
        <dbReference type="ARBA" id="ARBA00022741"/>
    </source>
</evidence>
<dbReference type="OrthoDB" id="9771863at2"/>
<gene>
    <name evidence="12" type="ORF">SAMN05446037_101515</name>
</gene>
<dbReference type="SMART" id="SM00382">
    <property type="entry name" value="AAA"/>
    <property type="match status" value="2"/>
</dbReference>
<dbReference type="InterPro" id="IPR003439">
    <property type="entry name" value="ABC_transporter-like_ATP-bd"/>
</dbReference>
<dbReference type="Pfam" id="PF00005">
    <property type="entry name" value="ABC_tran"/>
    <property type="match status" value="2"/>
</dbReference>
<evidence type="ECO:0000313" key="13">
    <source>
        <dbReference type="Proteomes" id="UP000198304"/>
    </source>
</evidence>
<evidence type="ECO:0000256" key="3">
    <source>
        <dbReference type="ARBA" id="ARBA00022448"/>
    </source>
</evidence>
<name>A0A239G2K7_9FIRM</name>
<keyword evidence="4" id="KW-1003">Cell membrane</keyword>
<feature type="domain" description="ABC transporter" evidence="11">
    <location>
        <begin position="262"/>
        <end position="506"/>
    </location>
</feature>
<evidence type="ECO:0000256" key="5">
    <source>
        <dbReference type="ARBA" id="ARBA00022597"/>
    </source>
</evidence>
<dbReference type="PANTHER" id="PTHR43790:SF1">
    <property type="entry name" value="XYLOSE IMPORT ATP-BINDING PROTEIN XYLG"/>
    <property type="match status" value="1"/>
</dbReference>
<keyword evidence="10" id="KW-0472">Membrane</keyword>
<dbReference type="InterPro" id="IPR003593">
    <property type="entry name" value="AAA+_ATPase"/>
</dbReference>
<dbReference type="RefSeq" id="WP_089283665.1">
    <property type="nucleotide sequence ID" value="NZ_FZOJ01000015.1"/>
</dbReference>
<dbReference type="GO" id="GO:0005524">
    <property type="term" value="F:ATP binding"/>
    <property type="evidence" value="ECO:0007669"/>
    <property type="project" value="UniProtKB-KW"/>
</dbReference>
<keyword evidence="8 12" id="KW-0067">ATP-binding</keyword>
<dbReference type="PROSITE" id="PS50893">
    <property type="entry name" value="ABC_TRANSPORTER_2"/>
    <property type="match status" value="2"/>
</dbReference>